<keyword evidence="5" id="KW-0393">Immunoglobulin domain</keyword>
<feature type="region of interest" description="Disordered" evidence="7">
    <location>
        <begin position="1"/>
        <end position="36"/>
    </location>
</feature>
<evidence type="ECO:0000256" key="4">
    <source>
        <dbReference type="ARBA" id="ARBA00023179"/>
    </source>
</evidence>
<evidence type="ECO:0000256" key="3">
    <source>
        <dbReference type="ARBA" id="ARBA00022889"/>
    </source>
</evidence>
<dbReference type="PROSITE" id="PS50835">
    <property type="entry name" value="IG_LIKE"/>
    <property type="match status" value="2"/>
</dbReference>
<dbReference type="Gene3D" id="2.60.40.10">
    <property type="entry name" value="Immunoglobulins"/>
    <property type="match status" value="4"/>
</dbReference>
<dbReference type="SUPFAM" id="SSF48726">
    <property type="entry name" value="Immunoglobulin"/>
    <property type="match status" value="2"/>
</dbReference>
<dbReference type="SMART" id="SM00060">
    <property type="entry name" value="FN3"/>
    <property type="match status" value="2"/>
</dbReference>
<keyword evidence="4" id="KW-0514">Muscle protein</keyword>
<dbReference type="GO" id="GO:0031430">
    <property type="term" value="C:M band"/>
    <property type="evidence" value="ECO:0007669"/>
    <property type="project" value="TreeGrafter"/>
</dbReference>
<dbReference type="FunFam" id="2.60.40.10:FF:000062">
    <property type="entry name" value="Myosin-binding protein C, slow type"/>
    <property type="match status" value="1"/>
</dbReference>
<dbReference type="InterPro" id="IPR036179">
    <property type="entry name" value="Ig-like_dom_sf"/>
</dbReference>
<feature type="domain" description="Ig-like" evidence="8">
    <location>
        <begin position="344"/>
        <end position="427"/>
    </location>
</feature>
<dbReference type="InterPro" id="IPR007110">
    <property type="entry name" value="Ig-like_dom"/>
</dbReference>
<dbReference type="FunFam" id="2.60.40.10:FF:000060">
    <property type="entry name" value="Myosin-binding protein C, slow type"/>
    <property type="match status" value="1"/>
</dbReference>
<keyword evidence="2" id="KW-0677">Repeat</keyword>
<dbReference type="GO" id="GO:0032982">
    <property type="term" value="C:myosin filament"/>
    <property type="evidence" value="ECO:0007669"/>
    <property type="project" value="UniProtKB-KW"/>
</dbReference>
<evidence type="ECO:0000259" key="9">
    <source>
        <dbReference type="PROSITE" id="PS50853"/>
    </source>
</evidence>
<evidence type="ECO:0000256" key="2">
    <source>
        <dbReference type="ARBA" id="ARBA00022737"/>
    </source>
</evidence>
<keyword evidence="1" id="KW-0787">Thick filament</keyword>
<dbReference type="SMART" id="SM00408">
    <property type="entry name" value="IGc2"/>
    <property type="match status" value="2"/>
</dbReference>
<dbReference type="Ensembl" id="ENSGEVT00005026161.1">
    <property type="protein sequence ID" value="ENSGEVP00005024882.1"/>
    <property type="gene ID" value="ENSGEVG00005015625.1"/>
</dbReference>
<dbReference type="CDD" id="cd05748">
    <property type="entry name" value="Ig_Titin_like"/>
    <property type="match status" value="1"/>
</dbReference>
<feature type="domain" description="Ig-like" evidence="8">
    <location>
        <begin position="134"/>
        <end position="222"/>
    </location>
</feature>
<dbReference type="Proteomes" id="UP000694390">
    <property type="component" value="Unassembled WGS sequence"/>
</dbReference>
<gene>
    <name evidence="10" type="primary">MYBPC2</name>
</gene>
<evidence type="ECO:0000259" key="8">
    <source>
        <dbReference type="PROSITE" id="PS50835"/>
    </source>
</evidence>
<dbReference type="FunFam" id="2.60.40.10:FF:000031">
    <property type="entry name" value="Myosin-binding protein C, slow type"/>
    <property type="match status" value="1"/>
</dbReference>
<dbReference type="PRINTS" id="PR00014">
    <property type="entry name" value="FNTYPEIII"/>
</dbReference>
<dbReference type="PANTHER" id="PTHR13817">
    <property type="entry name" value="TITIN"/>
    <property type="match status" value="1"/>
</dbReference>
<feature type="domain" description="Fibronectin type-III" evidence="9">
    <location>
        <begin position="231"/>
        <end position="326"/>
    </location>
</feature>
<feature type="region of interest" description="Disordered" evidence="7">
    <location>
        <begin position="589"/>
        <end position="614"/>
    </location>
</feature>
<dbReference type="PROSITE" id="PS50853">
    <property type="entry name" value="FN3"/>
    <property type="match status" value="2"/>
</dbReference>
<accession>A0A8C5F0F3</accession>
<dbReference type="InterPro" id="IPR013783">
    <property type="entry name" value="Ig-like_fold"/>
</dbReference>
<feature type="compositionally biased region" description="Gly residues" evidence="7">
    <location>
        <begin position="592"/>
        <end position="601"/>
    </location>
</feature>
<evidence type="ECO:0000256" key="1">
    <source>
        <dbReference type="ARBA" id="ARBA00022433"/>
    </source>
</evidence>
<evidence type="ECO:0000256" key="7">
    <source>
        <dbReference type="SAM" id="MobiDB-lite"/>
    </source>
</evidence>
<dbReference type="Pfam" id="PF00041">
    <property type="entry name" value="fn3"/>
    <property type="match status" value="2"/>
</dbReference>
<dbReference type="SUPFAM" id="SSF49265">
    <property type="entry name" value="Fibronectin type III"/>
    <property type="match status" value="1"/>
</dbReference>
<dbReference type="Pfam" id="PF07679">
    <property type="entry name" value="I-set"/>
    <property type="match status" value="2"/>
</dbReference>
<evidence type="ECO:0000256" key="5">
    <source>
        <dbReference type="ARBA" id="ARBA00023319"/>
    </source>
</evidence>
<dbReference type="InterPro" id="IPR036116">
    <property type="entry name" value="FN3_sf"/>
</dbReference>
<dbReference type="InterPro" id="IPR050964">
    <property type="entry name" value="Striated_Muscle_Regulatory"/>
</dbReference>
<dbReference type="InterPro" id="IPR003598">
    <property type="entry name" value="Ig_sub2"/>
</dbReference>
<feature type="domain" description="Fibronectin type-III" evidence="9">
    <location>
        <begin position="35"/>
        <end position="130"/>
    </location>
</feature>
<dbReference type="SMART" id="SM00409">
    <property type="entry name" value="IG"/>
    <property type="match status" value="2"/>
</dbReference>
<dbReference type="CDD" id="cd00063">
    <property type="entry name" value="FN3"/>
    <property type="match status" value="2"/>
</dbReference>
<proteinExistence type="inferred from homology"/>
<dbReference type="FunFam" id="2.60.40.10:FF:000225">
    <property type="entry name" value="Myosin-binding protein C, cardiac-type"/>
    <property type="match status" value="1"/>
</dbReference>
<dbReference type="GeneTree" id="ENSGT00940000160092"/>
<feature type="compositionally biased region" description="Pro residues" evidence="7">
    <location>
        <begin position="1"/>
        <end position="11"/>
    </location>
</feature>
<sequence>QNLEPWPPPPISQTRRVTTSCSPAPAPPSAPPPSFPTHLTLEDVTDTTATLKWRPPDRLGAGGIDGYLVQYCLEGSDEWVPANTELVERCGFTVKGLPTGQKILFRVIGVNIAGQSAPATMGQPVTIREIVEQPKIRLPRQLRQTYIKKVGEQVNLLIPFQGKPRPKVTWMKDGRPLDPKEVSIRTSDLDTILFIRSAARHHSGQYQLSVQIENMEDQATIQIRVVEKPGPPVAVQVKEVWGFNVLLEWQPPKDDGNSEITGYTIQKADKKTMEWFTVYEHNRLTRCTISDLVMGNEYSFRVYSQNICGLSDTPGVSKNTALIQKTGIIFKPLDYQEHDFRMAPRVLTPLIDRTVVAGYSTALNCAVRGHPKPKVIWMKNHVEIREDPKFLMKNSQGVLTLHIRKPSPFDAGTYSCLAVNELGEALTECKLDVRGAGGQGAGEPGPGAGWRSEVPLGGGQGGSAQAGDQRCRWAGGRGQGGSAQAGCQRCCWAGGRGARAWRRLEIRGAAGQGAGGPGPGAGWRSEVPLGGGLSAGWRSEVPLGGGQGGSAQAGCQRCRWVGGRGARAWRRLEIRGAAGRGAQHRLELRGAAGRGAGGPGSGADWTSEVPLGRG</sequence>
<feature type="compositionally biased region" description="Polar residues" evidence="7">
    <location>
        <begin position="12"/>
        <end position="21"/>
    </location>
</feature>
<protein>
    <submittedName>
        <fullName evidence="10">Myosin binding protein C2</fullName>
    </submittedName>
</protein>
<reference evidence="10" key="1">
    <citation type="submission" date="2025-08" db="UniProtKB">
        <authorList>
            <consortium name="Ensembl"/>
        </authorList>
    </citation>
    <scope>IDENTIFICATION</scope>
</reference>
<organism evidence="10 11">
    <name type="scientific">Gopherus evgoodei</name>
    <name type="common">Goodes thornscrub tortoise</name>
    <dbReference type="NCBI Taxonomy" id="1825980"/>
    <lineage>
        <taxon>Eukaryota</taxon>
        <taxon>Metazoa</taxon>
        <taxon>Chordata</taxon>
        <taxon>Craniata</taxon>
        <taxon>Vertebrata</taxon>
        <taxon>Euteleostomi</taxon>
        <taxon>Archelosauria</taxon>
        <taxon>Testudinata</taxon>
        <taxon>Testudines</taxon>
        <taxon>Cryptodira</taxon>
        <taxon>Durocryptodira</taxon>
        <taxon>Testudinoidea</taxon>
        <taxon>Testudinidae</taxon>
        <taxon>Gopherus</taxon>
    </lineage>
</organism>
<evidence type="ECO:0000313" key="10">
    <source>
        <dbReference type="Ensembl" id="ENSGEVP00005024882.1"/>
    </source>
</evidence>
<dbReference type="PANTHER" id="PTHR13817:SF17">
    <property type="entry name" value="MYOSIN-BINDING PROTEIN C, FAST-TYPE"/>
    <property type="match status" value="1"/>
</dbReference>
<keyword evidence="11" id="KW-1185">Reference proteome</keyword>
<dbReference type="InterPro" id="IPR013098">
    <property type="entry name" value="Ig_I-set"/>
</dbReference>
<dbReference type="OrthoDB" id="6107607at2759"/>
<dbReference type="InterPro" id="IPR003599">
    <property type="entry name" value="Ig_sub"/>
</dbReference>
<dbReference type="GO" id="GO:0007155">
    <property type="term" value="P:cell adhesion"/>
    <property type="evidence" value="ECO:0007669"/>
    <property type="project" value="UniProtKB-KW"/>
</dbReference>
<dbReference type="AlphaFoldDB" id="A0A8C5F0F3"/>
<dbReference type="GO" id="GO:0045214">
    <property type="term" value="P:sarcomere organization"/>
    <property type="evidence" value="ECO:0007669"/>
    <property type="project" value="TreeGrafter"/>
</dbReference>
<keyword evidence="3" id="KW-0130">Cell adhesion</keyword>
<feature type="compositionally biased region" description="Pro residues" evidence="7">
    <location>
        <begin position="24"/>
        <end position="35"/>
    </location>
</feature>
<evidence type="ECO:0000313" key="11">
    <source>
        <dbReference type="Proteomes" id="UP000694390"/>
    </source>
</evidence>
<reference evidence="10" key="2">
    <citation type="submission" date="2025-09" db="UniProtKB">
        <authorList>
            <consortium name="Ensembl"/>
        </authorList>
    </citation>
    <scope>IDENTIFICATION</scope>
</reference>
<dbReference type="InterPro" id="IPR003961">
    <property type="entry name" value="FN3_dom"/>
</dbReference>
<name>A0A8C5F0F3_9SAUR</name>
<evidence type="ECO:0000256" key="6">
    <source>
        <dbReference type="ARBA" id="ARBA00038352"/>
    </source>
</evidence>
<comment type="similarity">
    <text evidence="6">Belongs to the immunoglobulin superfamily. MyBP family.</text>
</comment>